<feature type="domain" description="Phosphatidate phosphatase APP1 catalytic" evidence="2">
    <location>
        <begin position="197"/>
        <end position="349"/>
    </location>
</feature>
<evidence type="ECO:0000259" key="2">
    <source>
        <dbReference type="Pfam" id="PF09949"/>
    </source>
</evidence>
<comment type="caution">
    <text evidence="3">The sequence shown here is derived from an EMBL/GenBank/DDBJ whole genome shotgun (WGS) entry which is preliminary data.</text>
</comment>
<protein>
    <recommendedName>
        <fullName evidence="2">Phosphatidate phosphatase APP1 catalytic domain-containing protein</fullName>
    </recommendedName>
</protein>
<sequence length="400" mass="46386">MGSTSLILLLLLLFIVFITNNEGELIEKLQDKMKKVATDNFGVNVKRVDHEGMMLFPGIGVQRKEGDWRLNLHGWRFQSSTKNKMLGKLSSAMAERIARLVASSDQMVYYNDTFQRDRLKPFMVHDKTNEIFFIMIGTKHNYTTKTDGEGLFRTSFIVPNADVQELKNDQVITYNAVGDNADIWEGKIHLLERQGLSIISGVDDTIKISEVVDKMRLVANTFIHEFRVVEGMPEVYRGWKSKYNCSFHYLSSMPDQLYTITKDFLDDHKFPDGTFHMRHFRLASTSIYDFVHSNYEIETKMHKINLLRYFVFNTLHSLVLVGDSGEHDPEIYGNIARAYPKRVKRIFIRAVKSEKFDDARFVKAFKDVPREKWLIFNDPVKHLPKDLDTTALPTPSKKPK</sequence>
<organism evidence="3 4">
    <name type="scientific">Adineta steineri</name>
    <dbReference type="NCBI Taxonomy" id="433720"/>
    <lineage>
        <taxon>Eukaryota</taxon>
        <taxon>Metazoa</taxon>
        <taxon>Spiralia</taxon>
        <taxon>Gnathifera</taxon>
        <taxon>Rotifera</taxon>
        <taxon>Eurotatoria</taxon>
        <taxon>Bdelloidea</taxon>
        <taxon>Adinetida</taxon>
        <taxon>Adinetidae</taxon>
        <taxon>Adineta</taxon>
    </lineage>
</organism>
<evidence type="ECO:0000256" key="1">
    <source>
        <dbReference type="SAM" id="SignalP"/>
    </source>
</evidence>
<reference evidence="3" key="1">
    <citation type="submission" date="2021-02" db="EMBL/GenBank/DDBJ databases">
        <authorList>
            <person name="Nowell W R."/>
        </authorList>
    </citation>
    <scope>NUCLEOTIDE SEQUENCE</scope>
</reference>
<accession>A0A815GE12</accession>
<dbReference type="Proteomes" id="UP000663860">
    <property type="component" value="Unassembled WGS sequence"/>
</dbReference>
<feature type="signal peptide" evidence="1">
    <location>
        <begin position="1"/>
        <end position="23"/>
    </location>
</feature>
<dbReference type="Pfam" id="PF09949">
    <property type="entry name" value="APP1_cat"/>
    <property type="match status" value="1"/>
</dbReference>
<dbReference type="GO" id="GO:0008195">
    <property type="term" value="F:phosphatidate phosphatase activity"/>
    <property type="evidence" value="ECO:0007669"/>
    <property type="project" value="InterPro"/>
</dbReference>
<proteinExistence type="predicted"/>
<evidence type="ECO:0000313" key="4">
    <source>
        <dbReference type="Proteomes" id="UP000663860"/>
    </source>
</evidence>
<gene>
    <name evidence="3" type="ORF">IZO911_LOCUS36042</name>
</gene>
<feature type="chain" id="PRO_5032734490" description="Phosphatidate phosphatase APP1 catalytic domain-containing protein" evidence="1">
    <location>
        <begin position="24"/>
        <end position="400"/>
    </location>
</feature>
<dbReference type="EMBL" id="CAJNOE010000806">
    <property type="protein sequence ID" value="CAF1337529.1"/>
    <property type="molecule type" value="Genomic_DNA"/>
</dbReference>
<dbReference type="InterPro" id="IPR019236">
    <property type="entry name" value="APP1_cat"/>
</dbReference>
<keyword evidence="1" id="KW-0732">Signal</keyword>
<name>A0A815GE12_9BILA</name>
<evidence type="ECO:0000313" key="3">
    <source>
        <dbReference type="EMBL" id="CAF1337529.1"/>
    </source>
</evidence>
<dbReference type="PANTHER" id="PTHR28208:SF1">
    <property type="entry name" value="FILAMENT ORGANIZATION PROTEIN APP1-LIKE, PUTATIVE (AFU_ORTHOLOGUE AFUA_1G06650)-RELATED"/>
    <property type="match status" value="1"/>
</dbReference>
<dbReference type="PANTHER" id="PTHR28208">
    <property type="entry name" value="PHOSPHATIDATE PHOSPHATASE APP1"/>
    <property type="match status" value="1"/>
</dbReference>
<dbReference type="InterPro" id="IPR052935">
    <property type="entry name" value="Mg2+_PAP"/>
</dbReference>
<dbReference type="AlphaFoldDB" id="A0A815GE12"/>